<feature type="DNA-binding region" description="H-T-H motif" evidence="4">
    <location>
        <begin position="24"/>
        <end position="43"/>
    </location>
</feature>
<dbReference type="RefSeq" id="WP_175548105.1">
    <property type="nucleotide sequence ID" value="NZ_FOZX01000004.1"/>
</dbReference>
<dbReference type="SUPFAM" id="SSF46689">
    <property type="entry name" value="Homeodomain-like"/>
    <property type="match status" value="1"/>
</dbReference>
<dbReference type="Gene3D" id="1.10.357.10">
    <property type="entry name" value="Tetracycline Repressor, domain 2"/>
    <property type="match status" value="1"/>
</dbReference>
<keyword evidence="3" id="KW-0804">Transcription</keyword>
<evidence type="ECO:0000256" key="4">
    <source>
        <dbReference type="PROSITE-ProRule" id="PRU00335"/>
    </source>
</evidence>
<evidence type="ECO:0000313" key="6">
    <source>
        <dbReference type="EMBL" id="SFS73787.1"/>
    </source>
</evidence>
<protein>
    <submittedName>
        <fullName evidence="6">Transcriptional regulator, TetR family</fullName>
    </submittedName>
</protein>
<dbReference type="PRINTS" id="PR00455">
    <property type="entry name" value="HTHTETR"/>
</dbReference>
<dbReference type="Pfam" id="PF00440">
    <property type="entry name" value="TetR_N"/>
    <property type="match status" value="1"/>
</dbReference>
<feature type="domain" description="HTH tetR-type" evidence="5">
    <location>
        <begin position="1"/>
        <end position="61"/>
    </location>
</feature>
<dbReference type="AlphaFoldDB" id="A0A1I6SA31"/>
<accession>A0A1I6SA31</accession>
<organism evidence="6 7">
    <name type="scientific">Saccharopolyspora flava</name>
    <dbReference type="NCBI Taxonomy" id="95161"/>
    <lineage>
        <taxon>Bacteria</taxon>
        <taxon>Bacillati</taxon>
        <taxon>Actinomycetota</taxon>
        <taxon>Actinomycetes</taxon>
        <taxon>Pseudonocardiales</taxon>
        <taxon>Pseudonocardiaceae</taxon>
        <taxon>Saccharopolyspora</taxon>
    </lineage>
</organism>
<dbReference type="InterPro" id="IPR001647">
    <property type="entry name" value="HTH_TetR"/>
</dbReference>
<dbReference type="STRING" id="95161.SAMN05660874_03027"/>
<evidence type="ECO:0000313" key="7">
    <source>
        <dbReference type="Proteomes" id="UP000198852"/>
    </source>
</evidence>
<dbReference type="GO" id="GO:0003677">
    <property type="term" value="F:DNA binding"/>
    <property type="evidence" value="ECO:0007669"/>
    <property type="project" value="UniProtKB-UniRule"/>
</dbReference>
<evidence type="ECO:0000256" key="2">
    <source>
        <dbReference type="ARBA" id="ARBA00023125"/>
    </source>
</evidence>
<dbReference type="PROSITE" id="PS50977">
    <property type="entry name" value="HTH_TETR_2"/>
    <property type="match status" value="1"/>
</dbReference>
<keyword evidence="7" id="KW-1185">Reference proteome</keyword>
<name>A0A1I6SA31_9PSEU</name>
<reference evidence="7" key="1">
    <citation type="submission" date="2016-10" db="EMBL/GenBank/DDBJ databases">
        <authorList>
            <person name="Varghese N."/>
            <person name="Submissions S."/>
        </authorList>
    </citation>
    <scope>NUCLEOTIDE SEQUENCE [LARGE SCALE GENOMIC DNA]</scope>
    <source>
        <strain evidence="7">DSM 44771</strain>
    </source>
</reference>
<dbReference type="InterPro" id="IPR009057">
    <property type="entry name" value="Homeodomain-like_sf"/>
</dbReference>
<evidence type="ECO:0000256" key="1">
    <source>
        <dbReference type="ARBA" id="ARBA00023015"/>
    </source>
</evidence>
<gene>
    <name evidence="6" type="ORF">SAMN05660874_03027</name>
</gene>
<dbReference type="PANTHER" id="PTHR47506:SF6">
    <property type="entry name" value="HTH-TYPE TRANSCRIPTIONAL REPRESSOR NEMR"/>
    <property type="match status" value="1"/>
</dbReference>
<sequence>MDVHTRIVDAAIQRMAAAGFEGLSISSVARLSGLSRPTIYAHFGTLEQLVAEALETAAVQVISRVTERAREEATTAADYVVEVMVAARSEFRSSPALAPIAFPQRGTILFDGDPMGPGALELSRSFLLPLLEFQPELEDELEEIAETCLRWLVSLVQFESARSRSDDRLRAYLHRHLVAGLGVTP</sequence>
<dbReference type="PANTHER" id="PTHR47506">
    <property type="entry name" value="TRANSCRIPTIONAL REGULATORY PROTEIN"/>
    <property type="match status" value="1"/>
</dbReference>
<evidence type="ECO:0000259" key="5">
    <source>
        <dbReference type="PROSITE" id="PS50977"/>
    </source>
</evidence>
<proteinExistence type="predicted"/>
<keyword evidence="2 4" id="KW-0238">DNA-binding</keyword>
<keyword evidence="1" id="KW-0805">Transcription regulation</keyword>
<evidence type="ECO:0000256" key="3">
    <source>
        <dbReference type="ARBA" id="ARBA00023163"/>
    </source>
</evidence>
<dbReference type="Proteomes" id="UP000198852">
    <property type="component" value="Unassembled WGS sequence"/>
</dbReference>
<dbReference type="EMBL" id="FOZX01000004">
    <property type="protein sequence ID" value="SFS73787.1"/>
    <property type="molecule type" value="Genomic_DNA"/>
</dbReference>